<comment type="caution">
    <text evidence="2">The sequence shown here is derived from an EMBL/GenBank/DDBJ whole genome shotgun (WGS) entry which is preliminary data.</text>
</comment>
<dbReference type="EMBL" id="JACHJV010000001">
    <property type="protein sequence ID" value="MBB4924670.1"/>
    <property type="molecule type" value="Genomic_DNA"/>
</dbReference>
<dbReference type="InterPro" id="IPR021986">
    <property type="entry name" value="Spherulin4"/>
</dbReference>
<evidence type="ECO:0000313" key="2">
    <source>
        <dbReference type="EMBL" id="MBB4924670.1"/>
    </source>
</evidence>
<evidence type="ECO:0000313" key="3">
    <source>
        <dbReference type="Proteomes" id="UP000540506"/>
    </source>
</evidence>
<dbReference type="PANTHER" id="PTHR35040">
    <property type="match status" value="1"/>
</dbReference>
<keyword evidence="3" id="KW-1185">Reference proteome</keyword>
<gene>
    <name evidence="2" type="ORF">FHR34_003663</name>
</gene>
<accession>A0A7W7R3D7</accession>
<protein>
    <recommendedName>
        <fullName evidence="4">Spherulation-specific family 4</fullName>
    </recommendedName>
</protein>
<evidence type="ECO:0008006" key="4">
    <source>
        <dbReference type="Google" id="ProtNLM"/>
    </source>
</evidence>
<dbReference type="AlphaFoldDB" id="A0A7W7R3D7"/>
<evidence type="ECO:0000256" key="1">
    <source>
        <dbReference type="SAM" id="MobiDB-lite"/>
    </source>
</evidence>
<dbReference type="Proteomes" id="UP000540506">
    <property type="component" value="Unassembled WGS sequence"/>
</dbReference>
<feature type="region of interest" description="Disordered" evidence="1">
    <location>
        <begin position="224"/>
        <end position="260"/>
    </location>
</feature>
<dbReference type="Pfam" id="PF12138">
    <property type="entry name" value="Spherulin4"/>
    <property type="match status" value="1"/>
</dbReference>
<reference evidence="2 3" key="1">
    <citation type="submission" date="2020-08" db="EMBL/GenBank/DDBJ databases">
        <title>Sequencing the genomes of 1000 actinobacteria strains.</title>
        <authorList>
            <person name="Klenk H.-P."/>
        </authorList>
    </citation>
    <scope>NUCLEOTIDE SEQUENCE [LARGE SCALE GENOMIC DNA]</scope>
    <source>
        <strain evidence="2 3">DSM 41654</strain>
    </source>
</reference>
<dbReference type="RefSeq" id="WP_184936586.1">
    <property type="nucleotide sequence ID" value="NZ_JACHJV010000001.1"/>
</dbReference>
<organism evidence="2 3">
    <name type="scientific">Kitasatospora kifunensis</name>
    <name type="common">Streptomyces kifunensis</name>
    <dbReference type="NCBI Taxonomy" id="58351"/>
    <lineage>
        <taxon>Bacteria</taxon>
        <taxon>Bacillati</taxon>
        <taxon>Actinomycetota</taxon>
        <taxon>Actinomycetes</taxon>
        <taxon>Kitasatosporales</taxon>
        <taxon>Streptomycetaceae</taxon>
        <taxon>Kitasatospora</taxon>
    </lineage>
</organism>
<proteinExistence type="predicted"/>
<name>A0A7W7R3D7_KITKI</name>
<feature type="compositionally biased region" description="Low complexity" evidence="1">
    <location>
        <begin position="236"/>
        <end position="249"/>
    </location>
</feature>
<sequence length="260" mass="26976">MISASAARLLVPLYVHPSVDPAAWQAVAAAGPDTVRAVVLNIADGPGPAPEPAFEQAAAELTEAGIPLLGYVDTDYGRRTHGEVVAELLLYRQWYGTTGVYFDQAAAHPAALAHYRRLTTAARAAGCATVVLGHGTHPEPSFAEPELGDLLVTFEGSWTEYDALALPLWTGHHPAERFCHLVYQVPAEQARAAGALIASRRAGVACTVPGGGINPWATLPHGLGTGPEPAAASPVAINPPAATGNPATPLSKPKLTECPL</sequence>
<dbReference type="PANTHER" id="PTHR35040:SF9">
    <property type="entry name" value="4-LIKE CELL SURFACE PROTEIN, PUTATIVE (AFU_ORTHOLOGUE AFUA_4G14080)-RELATED"/>
    <property type="match status" value="1"/>
</dbReference>